<reference evidence="2" key="1">
    <citation type="submission" date="2020-05" db="EMBL/GenBank/DDBJ databases">
        <authorList>
            <person name="Chiriac C."/>
            <person name="Salcher M."/>
            <person name="Ghai R."/>
            <person name="Kavagutti S V."/>
        </authorList>
    </citation>
    <scope>NUCLEOTIDE SEQUENCE</scope>
</reference>
<proteinExistence type="predicted"/>
<dbReference type="AlphaFoldDB" id="A0A6J6XZV0"/>
<evidence type="ECO:0000313" key="2">
    <source>
        <dbReference type="EMBL" id="CAB4799227.1"/>
    </source>
</evidence>
<protein>
    <submittedName>
        <fullName evidence="2">Unannotated protein</fullName>
    </submittedName>
</protein>
<evidence type="ECO:0000256" key="1">
    <source>
        <dbReference type="SAM" id="MobiDB-lite"/>
    </source>
</evidence>
<feature type="region of interest" description="Disordered" evidence="1">
    <location>
        <begin position="169"/>
        <end position="190"/>
    </location>
</feature>
<organism evidence="2">
    <name type="scientific">freshwater metagenome</name>
    <dbReference type="NCBI Taxonomy" id="449393"/>
    <lineage>
        <taxon>unclassified sequences</taxon>
        <taxon>metagenomes</taxon>
        <taxon>ecological metagenomes</taxon>
    </lineage>
</organism>
<sequence length="190" mass="20424">MGSTTALPIDEPDRAMVSTTTPIASPVMPLNRPHTRAPMMASGMRFDRSAYWAIGTCNASAAIDASATRASAVVRLMLNSSRMFGSKMPNAVRSSSSTALSPKRMTSGKADSPPQMVRSHTIGCLSPSRNALIMPVPRSCLAVLSESLLHSLLLLRRAVRLHRDAPWRTSRAGHATWSPGCRARRASPTE</sequence>
<name>A0A6J6XZV0_9ZZZZ</name>
<accession>A0A6J6XZV0</accession>
<gene>
    <name evidence="2" type="ORF">UFOPK2992_00925</name>
</gene>
<feature type="region of interest" description="Disordered" evidence="1">
    <location>
        <begin position="88"/>
        <end position="117"/>
    </location>
</feature>
<dbReference type="EMBL" id="CAFAAI010000147">
    <property type="protein sequence ID" value="CAB4799227.1"/>
    <property type="molecule type" value="Genomic_DNA"/>
</dbReference>